<keyword evidence="2" id="KW-0812">Transmembrane</keyword>
<accession>A0A0S4IWD7</accession>
<evidence type="ECO:0000313" key="4">
    <source>
        <dbReference type="Proteomes" id="UP000051952"/>
    </source>
</evidence>
<evidence type="ECO:0000256" key="1">
    <source>
        <dbReference type="SAM" id="MobiDB-lite"/>
    </source>
</evidence>
<evidence type="ECO:0000256" key="2">
    <source>
        <dbReference type="SAM" id="Phobius"/>
    </source>
</evidence>
<dbReference type="OMA" id="YSNMDIL"/>
<evidence type="ECO:0000313" key="3">
    <source>
        <dbReference type="EMBL" id="CUG28314.1"/>
    </source>
</evidence>
<keyword evidence="4" id="KW-1185">Reference proteome</keyword>
<gene>
    <name evidence="3" type="ORF">BSAL_76900</name>
</gene>
<dbReference type="EMBL" id="CYKH01000732">
    <property type="protein sequence ID" value="CUG28314.1"/>
    <property type="molecule type" value="Genomic_DNA"/>
</dbReference>
<dbReference type="OrthoDB" id="6046730at2759"/>
<proteinExistence type="predicted"/>
<feature type="compositionally biased region" description="Pro residues" evidence="1">
    <location>
        <begin position="1"/>
        <end position="13"/>
    </location>
</feature>
<dbReference type="SUPFAM" id="SSF50405">
    <property type="entry name" value="Actin-crosslinking proteins"/>
    <property type="match status" value="1"/>
</dbReference>
<keyword evidence="2" id="KW-1133">Transmembrane helix</keyword>
<feature type="transmembrane region" description="Helical" evidence="2">
    <location>
        <begin position="33"/>
        <end position="55"/>
    </location>
</feature>
<organism evidence="3 4">
    <name type="scientific">Bodo saltans</name>
    <name type="common">Flagellated protozoan</name>
    <dbReference type="NCBI Taxonomy" id="75058"/>
    <lineage>
        <taxon>Eukaryota</taxon>
        <taxon>Discoba</taxon>
        <taxon>Euglenozoa</taxon>
        <taxon>Kinetoplastea</taxon>
        <taxon>Metakinetoplastina</taxon>
        <taxon>Eubodonida</taxon>
        <taxon>Bodonidae</taxon>
        <taxon>Bodo</taxon>
    </lineage>
</organism>
<protein>
    <submittedName>
        <fullName evidence="3">Membrane-associated protein, putative</fullName>
    </submittedName>
</protein>
<dbReference type="VEuPathDB" id="TriTrypDB:BSAL_76900"/>
<keyword evidence="2" id="KW-0472">Membrane</keyword>
<sequence length="619" mass="69221">MRPIIIEPPPPTAPQRRQPNTTSKKVTGGCSMLHLLIVGIAVMSCCLVAMTYAFFTAKSGRHHHHHHHAIHGAVAEGDESLPLEEGRLSPALSGPNITVNQSAAVNSRRATLPISSSNSSNASFVQVRSMAELKKSFFYRMQEVKSKFWLARTVDTNADASLDNEKIVLFNYVKHYDAWSIQGHTRMHLTCELNDRVTVDRKWARSFEMWLPSFTPDGHLILKSKRNKMFLRPSGAQNDQLMADISASDEAARWVLLREPSPQCNREEKDADVPKKDLLERLRGSCWGPEGHVKALPQALSSTAKFANATVPVFGSPKPLSQLSPKDAKDKYDTFIISNRTLHNWAMIDGVEPFLLADDSGNQELVKRVNSGSGIAHKIALQTSGFELHKDPSYEQPTYRGLFDAALRRFPTALAVMYSNSDILYTPSLVETVRSVASYVDRERERMKRRGLPYNVRGWMIVGQRVNHDIPPNWNLDASGRWVDTVEGEFAKQGDLFESDAEDYFIVSRGLFDWMKDIPDFVVGGVAFDNWITNKVNVMASRGEAIEVDGSKTIIAVHQNHGGDPKKSHEHPKSIYNSHLAARNGGWTLGHTADALYATERRAADGAVTVYDKHRLLYP</sequence>
<feature type="region of interest" description="Disordered" evidence="1">
    <location>
        <begin position="1"/>
        <end position="25"/>
    </location>
</feature>
<dbReference type="Proteomes" id="UP000051952">
    <property type="component" value="Unassembled WGS sequence"/>
</dbReference>
<name>A0A0S4IWD7_BODSA</name>
<dbReference type="Gene3D" id="2.80.10.50">
    <property type="match status" value="1"/>
</dbReference>
<dbReference type="InterPro" id="IPR008999">
    <property type="entry name" value="Actin-crosslinking"/>
</dbReference>
<reference evidence="4" key="1">
    <citation type="submission" date="2015-09" db="EMBL/GenBank/DDBJ databases">
        <authorList>
            <consortium name="Pathogen Informatics"/>
        </authorList>
    </citation>
    <scope>NUCLEOTIDE SEQUENCE [LARGE SCALE GENOMIC DNA]</scope>
    <source>
        <strain evidence="4">Lake Konstanz</strain>
    </source>
</reference>
<dbReference type="AlphaFoldDB" id="A0A0S4IWD7"/>